<evidence type="ECO:0008006" key="3">
    <source>
        <dbReference type="Google" id="ProtNLM"/>
    </source>
</evidence>
<feature type="region of interest" description="Disordered" evidence="1">
    <location>
        <begin position="105"/>
        <end position="137"/>
    </location>
</feature>
<organism evidence="2">
    <name type="scientific">Hanusia phi</name>
    <dbReference type="NCBI Taxonomy" id="3032"/>
    <lineage>
        <taxon>Eukaryota</taxon>
        <taxon>Cryptophyceae</taxon>
        <taxon>Pyrenomonadales</taxon>
        <taxon>Geminigeraceae</taxon>
        <taxon>Hanusia</taxon>
    </lineage>
</organism>
<dbReference type="PANTHER" id="PTHR12398:SF20">
    <property type="entry name" value="PROTEIN PHOSPHATASE 1 REGULATORY INHIBITOR SUBUNIT 2"/>
    <property type="match status" value="1"/>
</dbReference>
<dbReference type="GO" id="GO:0004864">
    <property type="term" value="F:protein phosphatase inhibitor activity"/>
    <property type="evidence" value="ECO:0007669"/>
    <property type="project" value="InterPro"/>
</dbReference>
<dbReference type="InterPro" id="IPR007062">
    <property type="entry name" value="PPI-2"/>
</dbReference>
<feature type="compositionally biased region" description="Acidic residues" evidence="1">
    <location>
        <begin position="165"/>
        <end position="176"/>
    </location>
</feature>
<evidence type="ECO:0000313" key="2">
    <source>
        <dbReference type="EMBL" id="CAD8471632.1"/>
    </source>
</evidence>
<dbReference type="GO" id="GO:0009966">
    <property type="term" value="P:regulation of signal transduction"/>
    <property type="evidence" value="ECO:0007669"/>
    <property type="project" value="InterPro"/>
</dbReference>
<gene>
    <name evidence="2" type="ORF">HPHI1048_LOCUS3709</name>
</gene>
<accession>A0A7S0HB58</accession>
<protein>
    <recommendedName>
        <fullName evidence="3">Protein phosphatase inhibitor 2</fullName>
    </recommendedName>
</protein>
<feature type="compositionally biased region" description="Acidic residues" evidence="1">
    <location>
        <begin position="117"/>
        <end position="133"/>
    </location>
</feature>
<dbReference type="EMBL" id="HBEO01005227">
    <property type="protein sequence ID" value="CAD8471632.1"/>
    <property type="molecule type" value="Transcribed_RNA"/>
</dbReference>
<dbReference type="Pfam" id="PF04979">
    <property type="entry name" value="IPP-2"/>
    <property type="match status" value="1"/>
</dbReference>
<dbReference type="PANTHER" id="PTHR12398">
    <property type="entry name" value="PROTEIN PHOSPHATASE INHIBITOR"/>
    <property type="match status" value="1"/>
</dbReference>
<name>A0A7S0HB58_9CRYP</name>
<feature type="compositionally biased region" description="Basic and acidic residues" evidence="1">
    <location>
        <begin position="154"/>
        <end position="163"/>
    </location>
</feature>
<dbReference type="AlphaFoldDB" id="A0A7S0HB58"/>
<feature type="region of interest" description="Disordered" evidence="1">
    <location>
        <begin position="70"/>
        <end position="90"/>
    </location>
</feature>
<sequence length="176" mass="20809">MSDKDHHVKWDETNLEYNEQNKCATMKIDEPPTPFNFEYCEDEVDEEHAAKASLSFADQWKREGMDEIIGDPEKLKPSFEEPTEEELAEKKKKFEETRKEHYRMKEALSNHVQFNEDKDEEHEVEESHDDEDAETKHELFVKKRKAFYAEQDREAAERAKAMEAEAMDSEDSEGND</sequence>
<evidence type="ECO:0000256" key="1">
    <source>
        <dbReference type="SAM" id="MobiDB-lite"/>
    </source>
</evidence>
<reference evidence="2" key="1">
    <citation type="submission" date="2021-01" db="EMBL/GenBank/DDBJ databases">
        <authorList>
            <person name="Corre E."/>
            <person name="Pelletier E."/>
            <person name="Niang G."/>
            <person name="Scheremetjew M."/>
            <person name="Finn R."/>
            <person name="Kale V."/>
            <person name="Holt S."/>
            <person name="Cochrane G."/>
            <person name="Meng A."/>
            <person name="Brown T."/>
            <person name="Cohen L."/>
        </authorList>
    </citation>
    <scope>NUCLEOTIDE SEQUENCE</scope>
    <source>
        <strain evidence="2">CCMP325</strain>
    </source>
</reference>
<feature type="compositionally biased region" description="Basic and acidic residues" evidence="1">
    <location>
        <begin position="70"/>
        <end position="79"/>
    </location>
</feature>
<feature type="region of interest" description="Disordered" evidence="1">
    <location>
        <begin position="154"/>
        <end position="176"/>
    </location>
</feature>
<proteinExistence type="predicted"/>